<feature type="non-terminal residue" evidence="3">
    <location>
        <position position="1"/>
    </location>
</feature>
<comment type="caution">
    <text evidence="3">The sequence shown here is derived from an EMBL/GenBank/DDBJ whole genome shotgun (WGS) entry which is preliminary data.</text>
</comment>
<evidence type="ECO:0000313" key="3">
    <source>
        <dbReference type="EMBL" id="RFU32067.1"/>
    </source>
</evidence>
<dbReference type="Proteomes" id="UP000258309">
    <property type="component" value="Unassembled WGS sequence"/>
</dbReference>
<accession>A0A3E2HFB8</accession>
<dbReference type="STRING" id="5539.A0A3E2HFB8"/>
<dbReference type="OMA" id="WIANERF"/>
<feature type="non-terminal residue" evidence="3">
    <location>
        <position position="383"/>
    </location>
</feature>
<dbReference type="EMBL" id="NCSJ02000062">
    <property type="protein sequence ID" value="RFU32067.1"/>
    <property type="molecule type" value="Genomic_DNA"/>
</dbReference>
<keyword evidence="1" id="KW-0175">Coiled coil</keyword>
<reference evidence="3 4" key="1">
    <citation type="submission" date="2018-05" db="EMBL/GenBank/DDBJ databases">
        <title>Draft genome sequence of Scytalidium lignicola DSM 105466, a ubiquitous saprotrophic fungus.</title>
        <authorList>
            <person name="Buettner E."/>
            <person name="Gebauer A.M."/>
            <person name="Hofrichter M."/>
            <person name="Liers C."/>
            <person name="Kellner H."/>
        </authorList>
    </citation>
    <scope>NUCLEOTIDE SEQUENCE [LARGE SCALE GENOMIC DNA]</scope>
    <source>
        <strain evidence="3 4">DSM 105466</strain>
    </source>
</reference>
<gene>
    <name evidence="3" type="ORF">B7463_g4244</name>
</gene>
<dbReference type="PANTHER" id="PTHR34815:SF4">
    <property type="entry name" value="N-ACETYLTRANSFERASE DOMAIN-CONTAINING PROTEIN"/>
    <property type="match status" value="1"/>
</dbReference>
<organism evidence="3 4">
    <name type="scientific">Scytalidium lignicola</name>
    <name type="common">Hyphomycete</name>
    <dbReference type="NCBI Taxonomy" id="5539"/>
    <lineage>
        <taxon>Eukaryota</taxon>
        <taxon>Fungi</taxon>
        <taxon>Dikarya</taxon>
        <taxon>Ascomycota</taxon>
        <taxon>Pezizomycotina</taxon>
        <taxon>Leotiomycetes</taxon>
        <taxon>Leotiomycetes incertae sedis</taxon>
        <taxon>Scytalidium</taxon>
    </lineage>
</organism>
<evidence type="ECO:0000259" key="2">
    <source>
        <dbReference type="Pfam" id="PF22998"/>
    </source>
</evidence>
<dbReference type="OrthoDB" id="2020070at2759"/>
<name>A0A3E2HFB8_SCYLI</name>
<dbReference type="InterPro" id="IPR053013">
    <property type="entry name" value="LAT"/>
</dbReference>
<proteinExistence type="predicted"/>
<evidence type="ECO:0000313" key="4">
    <source>
        <dbReference type="Proteomes" id="UP000258309"/>
    </source>
</evidence>
<dbReference type="PANTHER" id="PTHR34815">
    <property type="entry name" value="LYSINE ACETYLTRANSFERASE"/>
    <property type="match status" value="1"/>
</dbReference>
<dbReference type="InterPro" id="IPR055100">
    <property type="entry name" value="GNAT_LYC1-like"/>
</dbReference>
<feature type="domain" description="LYC1 C-terminal" evidence="2">
    <location>
        <begin position="173"/>
        <end position="383"/>
    </location>
</feature>
<dbReference type="Pfam" id="PF22998">
    <property type="entry name" value="GNAT_LYC1-like"/>
    <property type="match status" value="1"/>
</dbReference>
<protein>
    <recommendedName>
        <fullName evidence="2">LYC1 C-terminal domain-containing protein</fullName>
    </recommendedName>
</protein>
<dbReference type="SUPFAM" id="SSF55729">
    <property type="entry name" value="Acyl-CoA N-acyltransferases (Nat)"/>
    <property type="match status" value="1"/>
</dbReference>
<keyword evidence="4" id="KW-1185">Reference proteome</keyword>
<feature type="coiled-coil region" evidence="1">
    <location>
        <begin position="297"/>
        <end position="324"/>
    </location>
</feature>
<sequence length="383" mass="43395">MLLPDANAPSLHLSHPTEEEKLATWKQNYVNWGVALSEEEYIGRERYLQTVPLNRDGGVTHWILVDKTLSPNNRAILAVCESLCKRALVKHKGTGQVKEIITHGIGSVFCNPQYRGRGYASRMLRELGETLRIWQLDASIKGREECAFSVLWSDIGKKFYAGHGWHPFPSTHLEFDQAPLPEGKLATGVKKLTTPDLVELCSLDEKNIVKTLEQAPNEKTHVALIPDYDTMRWHHEREEFVTKLLFGSSPSVKGAIAGSPGSRVWAIWTRGYYGKLDDPKAVNSLYILRHVIEDESKEKEKETAENLKAVLAVAQDEANTWKCKHVQLWNPGEWVKGLVREAGVEFRDVDRDAESIASLFWYGEGNGKVDEIDWVANEKFCWC</sequence>
<evidence type="ECO:0000256" key="1">
    <source>
        <dbReference type="SAM" id="Coils"/>
    </source>
</evidence>
<dbReference type="Gene3D" id="3.40.630.30">
    <property type="match status" value="1"/>
</dbReference>
<dbReference type="AlphaFoldDB" id="A0A3E2HFB8"/>
<dbReference type="InterPro" id="IPR016181">
    <property type="entry name" value="Acyl_CoA_acyltransferase"/>
</dbReference>